<dbReference type="Pfam" id="PF00375">
    <property type="entry name" value="SDF"/>
    <property type="match status" value="1"/>
</dbReference>
<dbReference type="SUPFAM" id="SSF118215">
    <property type="entry name" value="Proton glutamate symport protein"/>
    <property type="match status" value="1"/>
</dbReference>
<evidence type="ECO:0000256" key="4">
    <source>
        <dbReference type="ARBA" id="ARBA00022847"/>
    </source>
</evidence>
<keyword evidence="6 8" id="KW-0472">Membrane</keyword>
<evidence type="ECO:0000256" key="7">
    <source>
        <dbReference type="ARBA" id="ARBA00023180"/>
    </source>
</evidence>
<feature type="transmembrane region" description="Helical" evidence="8">
    <location>
        <begin position="316"/>
        <end position="341"/>
    </location>
</feature>
<dbReference type="Proteomes" id="UP000694865">
    <property type="component" value="Unplaced"/>
</dbReference>
<feature type="transmembrane region" description="Helical" evidence="8">
    <location>
        <begin position="31"/>
        <end position="53"/>
    </location>
</feature>
<evidence type="ECO:0000256" key="3">
    <source>
        <dbReference type="ARBA" id="ARBA00022692"/>
    </source>
</evidence>
<feature type="compositionally biased region" description="Polar residues" evidence="9">
    <location>
        <begin position="536"/>
        <end position="547"/>
    </location>
</feature>
<dbReference type="InterPro" id="IPR018107">
    <property type="entry name" value="Na-dicarboxylate_symporter_CS"/>
</dbReference>
<feature type="transmembrane region" description="Helical" evidence="8">
    <location>
        <begin position="428"/>
        <end position="457"/>
    </location>
</feature>
<dbReference type="InterPro" id="IPR001991">
    <property type="entry name" value="Na-dicarboxylate_symporter"/>
</dbReference>
<name>A0ABM0M4Q7_SACKO</name>
<evidence type="ECO:0000313" key="11">
    <source>
        <dbReference type="RefSeq" id="XP_006814998.1"/>
    </source>
</evidence>
<feature type="transmembrane region" description="Helical" evidence="8">
    <location>
        <begin position="106"/>
        <end position="127"/>
    </location>
</feature>
<accession>A0ABM0M4Q7</accession>
<evidence type="ECO:0000256" key="8">
    <source>
        <dbReference type="RuleBase" id="RU361216"/>
    </source>
</evidence>
<dbReference type="PANTHER" id="PTHR11958:SF99">
    <property type="entry name" value="SODIUM-DEPENDENT EXCITATORY AMINO ACID TRANSPORTER GLT-6-RELATED"/>
    <property type="match status" value="1"/>
</dbReference>
<evidence type="ECO:0000313" key="10">
    <source>
        <dbReference type="Proteomes" id="UP000694865"/>
    </source>
</evidence>
<keyword evidence="5 8" id="KW-1133">Transmembrane helix</keyword>
<evidence type="ECO:0000256" key="2">
    <source>
        <dbReference type="ARBA" id="ARBA00022448"/>
    </source>
</evidence>
<keyword evidence="10" id="KW-1185">Reference proteome</keyword>
<sequence>MADVESGPTSHSILTVKPWYMKVLDWCRLNLLLVLTVLGVLLGIILGLSIRAADPSDRAIMLIGFPGALLMTMLKMLILPLIISSLISGLGSLDAKSSGKMGSRALAYYFLTTIMAAILGIILVVVIHPGNPDLKEDLEDEEQPKVDPLDAFLDLIRNFFPSNIVQACFQQVKTVYKLRNITEDQIVNKTINATEIANLTENEQKGVYYVESMEGENISYVQETVKVVVGQEDYGEVLWVDGMNVLGIIIFTIWFGIIMTKTGKKAQIMMDFFFALNEIIMKMVLMVMWYSPVGIMSLIAAKLLEMDDLAGVLSQLGLYMLTVLVGLFIHGLVVLPLLFFAITRRNPYTYLVNMLWALITALGTASSAGTLPVTFSCLEEINKVDKRVTRFVIPIGATVNMDGTALYEAVAAIFIAQMNGMELSAGQIVTISLTATLASVGAASIPSAGLVTMFIVLQAAGLPAEDVTLLWTVDWLLDRFRTSINVLGDSYGAGIVEHLSRDELKKADALDAEMNAGKHVDEMTNEIGDAEEMQKLNPSGSKANSQDKLNDTKAKDTESVI</sequence>
<feature type="transmembrane region" description="Helical" evidence="8">
    <location>
        <begin position="237"/>
        <end position="258"/>
    </location>
</feature>
<feature type="region of interest" description="Disordered" evidence="9">
    <location>
        <begin position="523"/>
        <end position="561"/>
    </location>
</feature>
<evidence type="ECO:0000256" key="1">
    <source>
        <dbReference type="ARBA" id="ARBA00004141"/>
    </source>
</evidence>
<protein>
    <recommendedName>
        <fullName evidence="8">Amino acid transporter</fullName>
    </recommendedName>
</protein>
<dbReference type="RefSeq" id="XP_006814998.1">
    <property type="nucleotide sequence ID" value="XM_006814935.1"/>
</dbReference>
<comment type="subcellular location">
    <subcellularLocation>
        <location evidence="1 8">Membrane</location>
        <topology evidence="1 8">Multi-pass membrane protein</topology>
    </subcellularLocation>
</comment>
<keyword evidence="2 8" id="KW-0813">Transport</keyword>
<dbReference type="InterPro" id="IPR036458">
    <property type="entry name" value="Na:dicarbo_symporter_sf"/>
</dbReference>
<evidence type="ECO:0000256" key="9">
    <source>
        <dbReference type="SAM" id="MobiDB-lite"/>
    </source>
</evidence>
<keyword evidence="3 8" id="KW-0812">Transmembrane</keyword>
<feature type="compositionally biased region" description="Basic and acidic residues" evidence="9">
    <location>
        <begin position="548"/>
        <end position="561"/>
    </location>
</feature>
<gene>
    <name evidence="11" type="primary">LOC100367870</name>
</gene>
<feature type="transmembrane region" description="Helical" evidence="8">
    <location>
        <begin position="59"/>
        <end position="86"/>
    </location>
</feature>
<dbReference type="Gene3D" id="1.10.3860.10">
    <property type="entry name" value="Sodium:dicarboxylate symporter"/>
    <property type="match status" value="1"/>
</dbReference>
<proteinExistence type="inferred from homology"/>
<organism evidence="10 11">
    <name type="scientific">Saccoglossus kowalevskii</name>
    <name type="common">Acorn worm</name>
    <dbReference type="NCBI Taxonomy" id="10224"/>
    <lineage>
        <taxon>Eukaryota</taxon>
        <taxon>Metazoa</taxon>
        <taxon>Hemichordata</taxon>
        <taxon>Enteropneusta</taxon>
        <taxon>Harrimaniidae</taxon>
        <taxon>Saccoglossus</taxon>
    </lineage>
</organism>
<dbReference type="PROSITE" id="PS00714">
    <property type="entry name" value="NA_DICARBOXYL_SYMP_2"/>
    <property type="match status" value="1"/>
</dbReference>
<evidence type="ECO:0000256" key="6">
    <source>
        <dbReference type="ARBA" id="ARBA00023136"/>
    </source>
</evidence>
<keyword evidence="4 8" id="KW-0769">Symport</keyword>
<feature type="transmembrane region" description="Helical" evidence="8">
    <location>
        <begin position="279"/>
        <end position="304"/>
    </location>
</feature>
<keyword evidence="7" id="KW-0325">Glycoprotein</keyword>
<dbReference type="GeneID" id="100367870"/>
<dbReference type="InterPro" id="IPR050746">
    <property type="entry name" value="DAACS"/>
</dbReference>
<feature type="transmembrane region" description="Helical" evidence="8">
    <location>
        <begin position="348"/>
        <end position="371"/>
    </location>
</feature>
<evidence type="ECO:0000256" key="5">
    <source>
        <dbReference type="ARBA" id="ARBA00022989"/>
    </source>
</evidence>
<comment type="similarity">
    <text evidence="8">Belongs to the dicarboxylate/amino acid:cation symporter (DAACS) (TC 2.A.23) family.</text>
</comment>
<reference evidence="11" key="1">
    <citation type="submission" date="2025-08" db="UniProtKB">
        <authorList>
            <consortium name="RefSeq"/>
        </authorList>
    </citation>
    <scope>IDENTIFICATION</scope>
    <source>
        <tissue evidence="11">Testes</tissue>
    </source>
</reference>
<feature type="transmembrane region" description="Helical" evidence="8">
    <location>
        <begin position="391"/>
        <end position="416"/>
    </location>
</feature>
<dbReference type="PRINTS" id="PR00173">
    <property type="entry name" value="EDTRNSPORT"/>
</dbReference>
<dbReference type="PANTHER" id="PTHR11958">
    <property type="entry name" value="SODIUM/DICARBOXYLATE SYMPORTER-RELATED"/>
    <property type="match status" value="1"/>
</dbReference>